<feature type="compositionally biased region" description="Low complexity" evidence="4">
    <location>
        <begin position="171"/>
        <end position="182"/>
    </location>
</feature>
<evidence type="ECO:0000313" key="7">
    <source>
        <dbReference type="Proteomes" id="UP001174888"/>
    </source>
</evidence>
<dbReference type="Pfam" id="PF19258">
    <property type="entry name" value="KxYKxGKxW_sig"/>
    <property type="match status" value="1"/>
</dbReference>
<feature type="domain" description="M23ase beta-sheet core" evidence="5">
    <location>
        <begin position="864"/>
        <end position="951"/>
    </location>
</feature>
<proteinExistence type="predicted"/>
<feature type="repeat" description="Cell wall-binding" evidence="3">
    <location>
        <begin position="242"/>
        <end position="261"/>
    </location>
</feature>
<dbReference type="PROSITE" id="PS51170">
    <property type="entry name" value="CW"/>
    <property type="match status" value="4"/>
</dbReference>
<dbReference type="NCBIfam" id="TIGR03715">
    <property type="entry name" value="KxYKxGKxW"/>
    <property type="match status" value="1"/>
</dbReference>
<dbReference type="EMBL" id="JAUIQT010000001">
    <property type="protein sequence ID" value="MDN4832816.1"/>
    <property type="molecule type" value="Genomic_DNA"/>
</dbReference>
<dbReference type="InterPro" id="IPR022263">
    <property type="entry name" value="KxYKxGKxW"/>
</dbReference>
<dbReference type="Gene3D" id="2.10.270.10">
    <property type="entry name" value="Cholin Binding"/>
    <property type="match status" value="10"/>
</dbReference>
<dbReference type="Proteomes" id="UP001174888">
    <property type="component" value="Unassembled WGS sequence"/>
</dbReference>
<comment type="caution">
    <text evidence="6">The sequence shown here is derived from an EMBL/GenBank/DDBJ whole genome shotgun (WGS) entry which is preliminary data.</text>
</comment>
<dbReference type="RefSeq" id="WP_301206888.1">
    <property type="nucleotide sequence ID" value="NZ_JAUIQT010000001.1"/>
</dbReference>
<feature type="repeat" description="Cell wall-binding" evidence="3">
    <location>
        <begin position="391"/>
        <end position="410"/>
    </location>
</feature>
<dbReference type="SUPFAM" id="SSF69360">
    <property type="entry name" value="Cell wall binding repeat"/>
    <property type="match status" value="3"/>
</dbReference>
<reference evidence="6" key="1">
    <citation type="submission" date="2023-07" db="EMBL/GenBank/DDBJ databases">
        <title>Complete genome sequence of Ligilactobacillus salivarius SRCM217594 isolated from Gallus gallus domesticus feces.</title>
        <authorList>
            <person name="Yang H.-G."/>
            <person name="Ryu M.-S."/>
            <person name="Ha G.-S."/>
            <person name="Yang H.-J."/>
            <person name="Jeong D.-Y."/>
        </authorList>
    </citation>
    <scope>NUCLEOTIDE SEQUENCE</scope>
    <source>
        <strain evidence="6">SRCM217594</strain>
    </source>
</reference>
<evidence type="ECO:0000256" key="1">
    <source>
        <dbReference type="ARBA" id="ARBA00022729"/>
    </source>
</evidence>
<evidence type="ECO:0000313" key="6">
    <source>
        <dbReference type="EMBL" id="MDN4832816.1"/>
    </source>
</evidence>
<feature type="region of interest" description="Disordered" evidence="4">
    <location>
        <begin position="152"/>
        <end position="201"/>
    </location>
</feature>
<name>A0AAW7N6J4_9LACO</name>
<dbReference type="CDD" id="cd12797">
    <property type="entry name" value="M23_peptidase"/>
    <property type="match status" value="1"/>
</dbReference>
<dbReference type="Pfam" id="PF19127">
    <property type="entry name" value="Choline_bind_3"/>
    <property type="match status" value="6"/>
</dbReference>
<dbReference type="InterPro" id="IPR018337">
    <property type="entry name" value="Cell_wall/Cho-bd_repeat"/>
</dbReference>
<dbReference type="InterPro" id="IPR016047">
    <property type="entry name" value="M23ase_b-sheet_dom"/>
</dbReference>
<dbReference type="Gene3D" id="2.70.70.10">
    <property type="entry name" value="Glucose Permease (Domain IIA)"/>
    <property type="match status" value="1"/>
</dbReference>
<gene>
    <name evidence="6" type="ORF">QYC35_00970</name>
</gene>
<sequence length="982" mass="111099">MENYETKKRYKMYKAGKNWVVAPLVFLGLAMGVSFHNPKVMADTNVQTQTDSNNDNQTNKQEVTLQATQNTESKTVVNQENSSQQASVENNQSVETKANEVADTTQQTSANQEVKQSTPVTVQAQSAPVQQATPANNNVTTQVAENKVATAPATPATTSEQNQNTQVVNNSEQASSTSSTTQKSEEPKVETPVNTADNASQKKVNDNWYLVDNNTGKNLTGFQEIKDQNKVVYYAPSNAQMQYGWQNINNNKYYFDTFNGAMTTGQRNIDGSWYLFDNQGVMQTGFQRIASQNKTVHYDSNGKMQYGWQWIDNATRYFDTFNGAMATGQDKINNHWYLFDNKGAMQRGFQNLKAYGEDKTVYYNKDGKMQYGWQWIDNATRYFDTFNGAMATGQNKINNHWYLFDNKGAMQRGFQNLKAYGEDKVVYYNQDGWMLYGQQRINGNWYNFDKVTGKMSVGFTNIPEQNKTVYYSEDKAKLGQMQYGWQNISNNSYYFDKVTGAVQKGQKNIDGNWYLFDKNNGSMKKGFQNLASYGQNKTVYYADNGQMQYGIQTINGNRYYFDKVTGSMAKGLLYNKDSKTLQYFTNDGKQVVGKFVIAGKSYNFDPKTGNLLASGEIDVDGNKYLLKDNKVQVGFQSVNGKVYYYNTDNGQKQFGQKNINNHWYLFDKDSGVMKTGFQDLAPYGKNKTVYYAPNGQMQYGQQKIDNQWYLFDKVTGAIKTGFQNLSSYGQNKTVYYASNGQMQYGQQNINGRWYLFDKVTGAMQTGFRNLSAYGQNKTVYYASNGQMQYGWQKINNKKYYFDTFNGAMKTGTVNINGKNYTFNSDGTLKQDTWGWPFPSVGQGSFTGAQLFGVNPGGEFRMNGFHDGLDFGSYDHPGSSVHAVHSGVVTQIGYIAGLENYVVVQSDEYSFVYQEAFSNRGNIKVRVGQQINTGDVIGYRDTAHLHLGITREKNIMRAIANSFNNNGTWLNPLELIRNGIANQ</sequence>
<dbReference type="AlphaFoldDB" id="A0AAW7N6J4"/>
<evidence type="ECO:0000256" key="3">
    <source>
        <dbReference type="PROSITE-ProRule" id="PRU00591"/>
    </source>
</evidence>
<feature type="repeat" description="Cell wall-binding" evidence="3">
    <location>
        <begin position="263"/>
        <end position="282"/>
    </location>
</feature>
<feature type="compositionally biased region" description="Polar residues" evidence="4">
    <location>
        <begin position="159"/>
        <end position="170"/>
    </location>
</feature>
<evidence type="ECO:0000256" key="4">
    <source>
        <dbReference type="SAM" id="MobiDB-lite"/>
    </source>
</evidence>
<evidence type="ECO:0000259" key="5">
    <source>
        <dbReference type="Pfam" id="PF01551"/>
    </source>
</evidence>
<accession>A0AAW7N6J4</accession>
<protein>
    <submittedName>
        <fullName evidence="6">KxYKxGKxW signal peptide domain-containing protein</fullName>
    </submittedName>
</protein>
<feature type="compositionally biased region" description="Polar residues" evidence="4">
    <location>
        <begin position="192"/>
        <end position="201"/>
    </location>
</feature>
<keyword evidence="1" id="KW-0732">Signal</keyword>
<dbReference type="InterPro" id="IPR011055">
    <property type="entry name" value="Dup_hybrid_motif"/>
</dbReference>
<dbReference type="Pfam" id="PF01551">
    <property type="entry name" value="Peptidase_M23"/>
    <property type="match status" value="1"/>
</dbReference>
<feature type="region of interest" description="Disordered" evidence="4">
    <location>
        <begin position="71"/>
        <end position="136"/>
    </location>
</feature>
<dbReference type="Pfam" id="PF01473">
    <property type="entry name" value="Choline_bind_1"/>
    <property type="match status" value="5"/>
</dbReference>
<organism evidence="6 7">
    <name type="scientific">Ligilactobacillus salivarius</name>
    <dbReference type="NCBI Taxonomy" id="1624"/>
    <lineage>
        <taxon>Bacteria</taxon>
        <taxon>Bacillati</taxon>
        <taxon>Bacillota</taxon>
        <taxon>Bacilli</taxon>
        <taxon>Lactobacillales</taxon>
        <taxon>Lactobacillaceae</taxon>
        <taxon>Ligilactobacillus</taxon>
    </lineage>
</organism>
<feature type="repeat" description="Cell wall-binding" evidence="3">
    <location>
        <begin position="788"/>
        <end position="807"/>
    </location>
</feature>
<keyword evidence="2" id="KW-0677">Repeat</keyword>
<evidence type="ECO:0000256" key="2">
    <source>
        <dbReference type="ARBA" id="ARBA00022737"/>
    </source>
</evidence>